<dbReference type="WBParaSite" id="PS1159_v2.g15835.t1">
    <property type="protein sequence ID" value="PS1159_v2.g15835.t1"/>
    <property type="gene ID" value="PS1159_v2.g15835"/>
</dbReference>
<reference evidence="2" key="1">
    <citation type="submission" date="2022-11" db="UniProtKB">
        <authorList>
            <consortium name="WormBaseParasite"/>
        </authorList>
    </citation>
    <scope>IDENTIFICATION</scope>
</reference>
<evidence type="ECO:0000313" key="2">
    <source>
        <dbReference type="WBParaSite" id="PS1159_v2.g15835.t1"/>
    </source>
</evidence>
<dbReference type="Proteomes" id="UP000887580">
    <property type="component" value="Unplaced"/>
</dbReference>
<accession>A0AC35FDU1</accession>
<protein>
    <submittedName>
        <fullName evidence="2">Uncharacterized protein</fullName>
    </submittedName>
</protein>
<name>A0AC35FDU1_9BILA</name>
<proteinExistence type="predicted"/>
<sequence length="259" mass="29215">MVQPYALRLERAAAGSKPQLTIHPTMAHHLASKILLHKQPSLDDRRTTLTESLASGSISDGGVTKFVRRQGSVESAEKRRTPTVNQVEQNLKRKVKSAMISVYGALTAIEQDDLDSLRMILSKNSVPVNDSLIENAFYSQFPCKVTLLDVALMFNRLNAATLLLQHEATENLQLSDINKRKQIVDEVLLDYETRFRQMKMKSLLNKEEEKRFRTMEHHLNTLKKMKSVLDKPEMPGSPVDVKVYVAATTRATIEFNAPG</sequence>
<organism evidence="1 2">
    <name type="scientific">Panagrolaimus sp. PS1159</name>
    <dbReference type="NCBI Taxonomy" id="55785"/>
    <lineage>
        <taxon>Eukaryota</taxon>
        <taxon>Metazoa</taxon>
        <taxon>Ecdysozoa</taxon>
        <taxon>Nematoda</taxon>
        <taxon>Chromadorea</taxon>
        <taxon>Rhabditida</taxon>
        <taxon>Tylenchina</taxon>
        <taxon>Panagrolaimomorpha</taxon>
        <taxon>Panagrolaimoidea</taxon>
        <taxon>Panagrolaimidae</taxon>
        <taxon>Panagrolaimus</taxon>
    </lineage>
</organism>
<evidence type="ECO:0000313" key="1">
    <source>
        <dbReference type="Proteomes" id="UP000887580"/>
    </source>
</evidence>